<dbReference type="AlphaFoldDB" id="A0A0C3F1J2"/>
<reference evidence="2 3" key="1">
    <citation type="submission" date="2014-04" db="EMBL/GenBank/DDBJ databases">
        <authorList>
            <consortium name="DOE Joint Genome Institute"/>
            <person name="Kuo A."/>
            <person name="Tarkka M."/>
            <person name="Buscot F."/>
            <person name="Kohler A."/>
            <person name="Nagy L.G."/>
            <person name="Floudas D."/>
            <person name="Copeland A."/>
            <person name="Barry K.W."/>
            <person name="Cichocki N."/>
            <person name="Veneault-Fourrey C."/>
            <person name="LaButti K."/>
            <person name="Lindquist E.A."/>
            <person name="Lipzen A."/>
            <person name="Lundell T."/>
            <person name="Morin E."/>
            <person name="Murat C."/>
            <person name="Sun H."/>
            <person name="Tunlid A."/>
            <person name="Henrissat B."/>
            <person name="Grigoriev I.V."/>
            <person name="Hibbett D.S."/>
            <person name="Martin F."/>
            <person name="Nordberg H.P."/>
            <person name="Cantor M.N."/>
            <person name="Hua S.X."/>
        </authorList>
    </citation>
    <scope>NUCLEOTIDE SEQUENCE [LARGE SCALE GENOMIC DNA]</scope>
    <source>
        <strain evidence="2 3">F 1598</strain>
    </source>
</reference>
<proteinExistence type="predicted"/>
<evidence type="ECO:0000313" key="2">
    <source>
        <dbReference type="EMBL" id="KIM74034.1"/>
    </source>
</evidence>
<sequence length="108" mass="11962">MSDEPSYTSGSYRMEMLKTVLRDLSLETYVDKDSKPPQPANANKPTGAEKEADKKWHGGDAKARTRIELAVGDSEMVHIIGARTAAEMWKQLTLVKESRGKLGILATR</sequence>
<accession>A0A0C3F1J2</accession>
<feature type="compositionally biased region" description="Basic and acidic residues" evidence="1">
    <location>
        <begin position="47"/>
        <end position="61"/>
    </location>
</feature>
<protein>
    <submittedName>
        <fullName evidence="2">Uncharacterized protein</fullName>
    </submittedName>
</protein>
<organism evidence="2 3">
    <name type="scientific">Piloderma croceum (strain F 1598)</name>
    <dbReference type="NCBI Taxonomy" id="765440"/>
    <lineage>
        <taxon>Eukaryota</taxon>
        <taxon>Fungi</taxon>
        <taxon>Dikarya</taxon>
        <taxon>Basidiomycota</taxon>
        <taxon>Agaricomycotina</taxon>
        <taxon>Agaricomycetes</taxon>
        <taxon>Agaricomycetidae</taxon>
        <taxon>Atheliales</taxon>
        <taxon>Atheliaceae</taxon>
        <taxon>Piloderma</taxon>
    </lineage>
</organism>
<reference evidence="3" key="2">
    <citation type="submission" date="2015-01" db="EMBL/GenBank/DDBJ databases">
        <title>Evolutionary Origins and Diversification of the Mycorrhizal Mutualists.</title>
        <authorList>
            <consortium name="DOE Joint Genome Institute"/>
            <consortium name="Mycorrhizal Genomics Consortium"/>
            <person name="Kohler A."/>
            <person name="Kuo A."/>
            <person name="Nagy L.G."/>
            <person name="Floudas D."/>
            <person name="Copeland A."/>
            <person name="Barry K.W."/>
            <person name="Cichocki N."/>
            <person name="Veneault-Fourrey C."/>
            <person name="LaButti K."/>
            <person name="Lindquist E.A."/>
            <person name="Lipzen A."/>
            <person name="Lundell T."/>
            <person name="Morin E."/>
            <person name="Murat C."/>
            <person name="Riley R."/>
            <person name="Ohm R."/>
            <person name="Sun H."/>
            <person name="Tunlid A."/>
            <person name="Henrissat B."/>
            <person name="Grigoriev I.V."/>
            <person name="Hibbett D.S."/>
            <person name="Martin F."/>
        </authorList>
    </citation>
    <scope>NUCLEOTIDE SEQUENCE [LARGE SCALE GENOMIC DNA]</scope>
    <source>
        <strain evidence="3">F 1598</strain>
    </source>
</reference>
<feature type="region of interest" description="Disordered" evidence="1">
    <location>
        <begin position="28"/>
        <end position="61"/>
    </location>
</feature>
<name>A0A0C3F1J2_PILCF</name>
<evidence type="ECO:0000256" key="1">
    <source>
        <dbReference type="SAM" id="MobiDB-lite"/>
    </source>
</evidence>
<dbReference type="OrthoDB" id="2847449at2759"/>
<dbReference type="Pfam" id="PF14223">
    <property type="entry name" value="Retrotran_gag_2"/>
    <property type="match status" value="1"/>
</dbReference>
<dbReference type="EMBL" id="KN833068">
    <property type="protein sequence ID" value="KIM74034.1"/>
    <property type="molecule type" value="Genomic_DNA"/>
</dbReference>
<dbReference type="InParanoid" id="A0A0C3F1J2"/>
<keyword evidence="3" id="KW-1185">Reference proteome</keyword>
<dbReference type="Proteomes" id="UP000054166">
    <property type="component" value="Unassembled WGS sequence"/>
</dbReference>
<evidence type="ECO:0000313" key="3">
    <source>
        <dbReference type="Proteomes" id="UP000054166"/>
    </source>
</evidence>
<dbReference type="HOGENOM" id="CLU_180939_0_0_1"/>
<gene>
    <name evidence="2" type="ORF">PILCRDRAFT_92789</name>
</gene>
<dbReference type="STRING" id="765440.A0A0C3F1J2"/>